<evidence type="ECO:0000256" key="2">
    <source>
        <dbReference type="ARBA" id="ARBA00022884"/>
    </source>
</evidence>
<dbReference type="GO" id="GO:0120159">
    <property type="term" value="F:rRNA pseudouridine synthase activity"/>
    <property type="evidence" value="ECO:0007669"/>
    <property type="project" value="UniProtKB-ARBA"/>
</dbReference>
<dbReference type="CDD" id="cd02870">
    <property type="entry name" value="PseudoU_synth_RsuA_like"/>
    <property type="match status" value="1"/>
</dbReference>
<dbReference type="OrthoDB" id="9807213at2"/>
<name>A0A2V2FMU8_9FIRM</name>
<evidence type="ECO:0000313" key="8">
    <source>
        <dbReference type="EMBL" id="PXX76900.1"/>
    </source>
</evidence>
<dbReference type="RefSeq" id="WP_022939684.1">
    <property type="nucleotide sequence ID" value="NZ_BAABZA010000001.1"/>
</dbReference>
<dbReference type="InterPro" id="IPR042092">
    <property type="entry name" value="PsdUridine_s_RsuA/RluB/E/F_cat"/>
</dbReference>
<dbReference type="Proteomes" id="UP001276902">
    <property type="component" value="Unassembled WGS sequence"/>
</dbReference>
<dbReference type="SUPFAM" id="SSF55174">
    <property type="entry name" value="Alpha-L RNA-binding motif"/>
    <property type="match status" value="1"/>
</dbReference>
<keyword evidence="2 4" id="KW-0694">RNA-binding</keyword>
<dbReference type="NCBIfam" id="TIGR00093">
    <property type="entry name" value="pseudouridine synthase"/>
    <property type="match status" value="1"/>
</dbReference>
<protein>
    <recommendedName>
        <fullName evidence="5">Pseudouridine synthase</fullName>
        <ecNumber evidence="5">5.4.99.-</ecNumber>
    </recommendedName>
</protein>
<reference evidence="8 9" key="1">
    <citation type="submission" date="2018-05" db="EMBL/GenBank/DDBJ databases">
        <title>Genomic Encyclopedia of Type Strains, Phase IV (KMG-IV): sequencing the most valuable type-strain genomes for metagenomic binning, comparative biology and taxonomic classification.</title>
        <authorList>
            <person name="Goeker M."/>
        </authorList>
    </citation>
    <scope>NUCLEOTIDE SEQUENCE [LARGE SCALE GENOMIC DNA]</scope>
    <source>
        <strain evidence="8 9">JC118</strain>
    </source>
</reference>
<dbReference type="InterPro" id="IPR020094">
    <property type="entry name" value="TruA/RsuA/RluB/E/F_N"/>
</dbReference>
<dbReference type="PANTHER" id="PTHR47683">
    <property type="entry name" value="PSEUDOURIDINE SYNTHASE FAMILY PROTEIN-RELATED"/>
    <property type="match status" value="1"/>
</dbReference>
<dbReference type="Pfam" id="PF00849">
    <property type="entry name" value="PseudoU_synth_2"/>
    <property type="match status" value="1"/>
</dbReference>
<dbReference type="SUPFAM" id="SSF55120">
    <property type="entry name" value="Pseudouridine synthase"/>
    <property type="match status" value="1"/>
</dbReference>
<dbReference type="FunFam" id="3.30.70.1560:FF:000001">
    <property type="entry name" value="Pseudouridine synthase"/>
    <property type="match status" value="1"/>
</dbReference>
<dbReference type="SMART" id="SM00363">
    <property type="entry name" value="S4"/>
    <property type="match status" value="1"/>
</dbReference>
<dbReference type="Pfam" id="PF01479">
    <property type="entry name" value="S4"/>
    <property type="match status" value="1"/>
</dbReference>
<dbReference type="PROSITE" id="PS50889">
    <property type="entry name" value="S4"/>
    <property type="match status" value="1"/>
</dbReference>
<evidence type="ECO:0000259" key="6">
    <source>
        <dbReference type="SMART" id="SM00363"/>
    </source>
</evidence>
<accession>A0A2V2FMU8</accession>
<dbReference type="Gene3D" id="3.10.290.10">
    <property type="entry name" value="RNA-binding S4 domain"/>
    <property type="match status" value="1"/>
</dbReference>
<gene>
    <name evidence="8" type="ORF">DES51_11395</name>
    <name evidence="7" type="ORF">MQE39_07895</name>
</gene>
<feature type="domain" description="RNA-binding S4" evidence="6">
    <location>
        <begin position="2"/>
        <end position="60"/>
    </location>
</feature>
<evidence type="ECO:0000256" key="3">
    <source>
        <dbReference type="ARBA" id="ARBA00023235"/>
    </source>
</evidence>
<keyword evidence="9" id="KW-1185">Reference proteome</keyword>
<keyword evidence="3 5" id="KW-0413">Isomerase</keyword>
<dbReference type="EC" id="5.4.99.-" evidence="5"/>
<dbReference type="CDD" id="cd00165">
    <property type="entry name" value="S4"/>
    <property type="match status" value="1"/>
</dbReference>
<evidence type="ECO:0000256" key="1">
    <source>
        <dbReference type="ARBA" id="ARBA00008348"/>
    </source>
</evidence>
<dbReference type="InterPro" id="IPR018496">
    <property type="entry name" value="PsdUridine_synth_RsuA/RluB_CS"/>
</dbReference>
<comment type="similarity">
    <text evidence="1 5">Belongs to the pseudouridine synthase RsuA family.</text>
</comment>
<dbReference type="InterPro" id="IPR002942">
    <property type="entry name" value="S4_RNA-bd"/>
</dbReference>
<dbReference type="PANTHER" id="PTHR47683:SF2">
    <property type="entry name" value="RNA-BINDING S4 DOMAIN-CONTAINING PROTEIN"/>
    <property type="match status" value="1"/>
</dbReference>
<evidence type="ECO:0000313" key="7">
    <source>
        <dbReference type="EMBL" id="MDY5168036.1"/>
    </source>
</evidence>
<dbReference type="GO" id="GO:0003723">
    <property type="term" value="F:RNA binding"/>
    <property type="evidence" value="ECO:0007669"/>
    <property type="project" value="UniProtKB-KW"/>
</dbReference>
<evidence type="ECO:0000256" key="5">
    <source>
        <dbReference type="RuleBase" id="RU003887"/>
    </source>
</evidence>
<sequence>MERLQKVIAASGITSRRKAEVMISEGRVTVNGETITEQGYKVKRGDIIEVDGEQIQKENKVYFVMNKPKKSVCTLDDEFDRKTVVSLVKCDERIFTVGRLDYDTSGVLILTNDGEFANQLIHPKYHIPKTYEVIIDGILTTEQIKALEKGVVLDDGIQTLPAKLRVKNKDFDHQKTRFDITIKEGRNRQIKRMMEVYGHTVTSLHRKSLGFLTVSDMSQGEYRILKPHEVKMLRRLALEGEQKTK</sequence>
<proteinExistence type="inferred from homology"/>
<dbReference type="EMBL" id="QJKH01000013">
    <property type="protein sequence ID" value="PXX76900.1"/>
    <property type="molecule type" value="Genomic_DNA"/>
</dbReference>
<dbReference type="PROSITE" id="PS01149">
    <property type="entry name" value="PSI_RSU"/>
    <property type="match status" value="1"/>
</dbReference>
<dbReference type="STRING" id="1034346.GCA_000313565_03405"/>
<dbReference type="InterPro" id="IPR006145">
    <property type="entry name" value="PsdUridine_synth_RsuA/RluA"/>
</dbReference>
<organism evidence="8 9">
    <name type="scientific">Dielma fastidiosa</name>
    <dbReference type="NCBI Taxonomy" id="1034346"/>
    <lineage>
        <taxon>Bacteria</taxon>
        <taxon>Bacillati</taxon>
        <taxon>Bacillota</taxon>
        <taxon>Erysipelotrichia</taxon>
        <taxon>Erysipelotrichales</taxon>
        <taxon>Erysipelotrichaceae</taxon>
        <taxon>Dielma</taxon>
    </lineage>
</organism>
<evidence type="ECO:0000313" key="9">
    <source>
        <dbReference type="Proteomes" id="UP000247612"/>
    </source>
</evidence>
<comment type="caution">
    <text evidence="8">The sequence shown here is derived from an EMBL/GenBank/DDBJ whole genome shotgun (WGS) entry which is preliminary data.</text>
</comment>
<dbReference type="GO" id="GO:0000455">
    <property type="term" value="P:enzyme-directed rRNA pseudouridine synthesis"/>
    <property type="evidence" value="ECO:0007669"/>
    <property type="project" value="UniProtKB-ARBA"/>
</dbReference>
<dbReference type="InterPro" id="IPR050343">
    <property type="entry name" value="RsuA_PseudoU_synthase"/>
</dbReference>
<dbReference type="InterPro" id="IPR020103">
    <property type="entry name" value="PsdUridine_synth_cat_dom_sf"/>
</dbReference>
<reference evidence="7" key="2">
    <citation type="submission" date="2022-03" db="EMBL/GenBank/DDBJ databases">
        <title>First case of bacteraemia caused by Dielma fastidiosa in a patient hospitalised with diverticulitis.</title>
        <authorList>
            <person name="Forman-Ankjaer B."/>
            <person name="Hvid-Jensen F."/>
            <person name="Kobel C.M."/>
            <person name="Greve T."/>
        </authorList>
    </citation>
    <scope>NUCLEOTIDE SEQUENCE</scope>
    <source>
        <strain evidence="7">AUH_DF_2021</strain>
    </source>
</reference>
<dbReference type="AlphaFoldDB" id="A0A2V2FMU8"/>
<dbReference type="Gene3D" id="3.30.70.1560">
    <property type="entry name" value="Alpha-L RNA-binding motif"/>
    <property type="match status" value="1"/>
</dbReference>
<dbReference type="EMBL" id="JALDAW010000011">
    <property type="protein sequence ID" value="MDY5168036.1"/>
    <property type="molecule type" value="Genomic_DNA"/>
</dbReference>
<evidence type="ECO:0000256" key="4">
    <source>
        <dbReference type="PROSITE-ProRule" id="PRU00182"/>
    </source>
</evidence>
<dbReference type="Proteomes" id="UP000247612">
    <property type="component" value="Unassembled WGS sequence"/>
</dbReference>
<dbReference type="InterPro" id="IPR036986">
    <property type="entry name" value="S4_RNA-bd_sf"/>
</dbReference>
<dbReference type="Gene3D" id="3.30.70.580">
    <property type="entry name" value="Pseudouridine synthase I, catalytic domain, N-terminal subdomain"/>
    <property type="match status" value="1"/>
</dbReference>
<dbReference type="InterPro" id="IPR000748">
    <property type="entry name" value="PsdUridine_synth_RsuA/RluB/E/F"/>
</dbReference>
<dbReference type="FunFam" id="3.10.290.10:FF:000003">
    <property type="entry name" value="Pseudouridine synthase"/>
    <property type="match status" value="1"/>
</dbReference>
<dbReference type="GO" id="GO:0005829">
    <property type="term" value="C:cytosol"/>
    <property type="evidence" value="ECO:0007669"/>
    <property type="project" value="UniProtKB-ARBA"/>
</dbReference>
<dbReference type="GeneID" id="94439219"/>